<evidence type="ECO:0000313" key="9">
    <source>
        <dbReference type="Proteomes" id="UP000192639"/>
    </source>
</evidence>
<sequence length="376" mass="44197">MNKTNYSTNSSTESIYSDTITVYTPKGVSAMRVEITRHPAQVEVRLVEKSNLFTVYLCTITHGDFYLYKKEQDILVGYDRFLPVLVRLFYGVARGGGALRAVVAEEGEKGFVLRFVEQGDFRNVEKLTLKFNKPEEHQYRAYLGSLLRKMEEDNIRLIKEKKQVQEQREHEERGRREKEAYLDEENSEMKKRLEVVGGELAALERKYEEEQEEFGRARAQRGEQERENAQLRFELEQFKKGNYKERAQELEEENEKKMEKIRELEEEASGLKDENRRLNKTNREIAEKMEKEFGTKVDVADIKNKVVHMETKMRGLRNELKEKKERIVVLVTEKKALAKQLDSAQNVYNHFYGKKVDEDEKKDMGNISFEPENPPS</sequence>
<evidence type="ECO:0000256" key="4">
    <source>
        <dbReference type="ARBA" id="ARBA00023212"/>
    </source>
</evidence>
<reference evidence="8 9" key="1">
    <citation type="journal article" date="2017" name="Environ. Microbiol.">
        <title>Decay of the glycolytic pathway and adaptation to intranuclear parasitism within Enterocytozoonidae microsporidia.</title>
        <authorList>
            <person name="Wiredu Boakye D."/>
            <person name="Jaroenlak P."/>
            <person name="Prachumwat A."/>
            <person name="Williams T.A."/>
            <person name="Bateman K.S."/>
            <person name="Itsathitphaisarn O."/>
            <person name="Sritunyalucksana K."/>
            <person name="Paszkiewicz K.H."/>
            <person name="Moore K.A."/>
            <person name="Stentiford G.D."/>
            <person name="Williams B.A."/>
        </authorList>
    </citation>
    <scope>NUCLEOTIDE SEQUENCE [LARGE SCALE GENOMIC DNA]</scope>
    <source>
        <strain evidence="8 9">GB1</strain>
    </source>
</reference>
<accession>A0A1Y1S751</accession>
<evidence type="ECO:0000256" key="5">
    <source>
        <dbReference type="ARBA" id="ARBA00023306"/>
    </source>
</evidence>
<dbReference type="InterPro" id="IPR038558">
    <property type="entry name" value="SAS-6_N_sf"/>
</dbReference>
<keyword evidence="9" id="KW-1185">Reference proteome</keyword>
<dbReference type="Proteomes" id="UP000192639">
    <property type="component" value="Unassembled WGS sequence"/>
</dbReference>
<protein>
    <recommendedName>
        <fullName evidence="7">Spindle assembly abnormal protein 6 N-terminal domain-containing protein</fullName>
    </recommendedName>
</protein>
<dbReference type="GO" id="GO:0005814">
    <property type="term" value="C:centriole"/>
    <property type="evidence" value="ECO:0007669"/>
    <property type="project" value="TreeGrafter"/>
</dbReference>
<evidence type="ECO:0000256" key="3">
    <source>
        <dbReference type="ARBA" id="ARBA00023054"/>
    </source>
</evidence>
<comment type="caution">
    <text evidence="8">The sequence shown here is derived from an EMBL/GenBank/DDBJ whole genome shotgun (WGS) entry which is preliminary data.</text>
</comment>
<evidence type="ECO:0000256" key="2">
    <source>
        <dbReference type="ARBA" id="ARBA00022490"/>
    </source>
</evidence>
<evidence type="ECO:0000256" key="1">
    <source>
        <dbReference type="ARBA" id="ARBA00004300"/>
    </source>
</evidence>
<organism evidence="8 9">
    <name type="scientific">Enterospora canceri</name>
    <dbReference type="NCBI Taxonomy" id="1081671"/>
    <lineage>
        <taxon>Eukaryota</taxon>
        <taxon>Fungi</taxon>
        <taxon>Fungi incertae sedis</taxon>
        <taxon>Microsporidia</taxon>
        <taxon>Enterocytozoonidae</taxon>
        <taxon>Enterospora</taxon>
    </lineage>
</organism>
<feature type="domain" description="Spindle assembly abnormal protein 6 N-terminal" evidence="7">
    <location>
        <begin position="23"/>
        <end position="131"/>
    </location>
</feature>
<dbReference type="EMBL" id="LWDP01000027">
    <property type="protein sequence ID" value="ORD94260.1"/>
    <property type="molecule type" value="Genomic_DNA"/>
</dbReference>
<dbReference type="InterPro" id="IPR032396">
    <property type="entry name" value="SAS-6_N"/>
</dbReference>
<keyword evidence="2" id="KW-0963">Cytoplasm</keyword>
<dbReference type="AlphaFoldDB" id="A0A1Y1S751"/>
<feature type="coiled-coil region" evidence="6">
    <location>
        <begin position="147"/>
        <end position="340"/>
    </location>
</feature>
<keyword evidence="4" id="KW-0206">Cytoskeleton</keyword>
<dbReference type="OrthoDB" id="49058at2759"/>
<dbReference type="PANTHER" id="PTHR44281:SF2">
    <property type="entry name" value="SPINDLE ASSEMBLY ABNORMAL PROTEIN 6 HOMOLOG"/>
    <property type="match status" value="1"/>
</dbReference>
<dbReference type="VEuPathDB" id="MicrosporidiaDB:ECANGB1_964"/>
<dbReference type="PANTHER" id="PTHR44281">
    <property type="entry name" value="SPINDLE ASSEMBLY ABNORMAL PROTEIN 6 HOMOLOG"/>
    <property type="match status" value="1"/>
</dbReference>
<evidence type="ECO:0000259" key="7">
    <source>
        <dbReference type="Pfam" id="PF16531"/>
    </source>
</evidence>
<evidence type="ECO:0000313" key="8">
    <source>
        <dbReference type="EMBL" id="ORD94260.1"/>
    </source>
</evidence>
<dbReference type="Pfam" id="PF16531">
    <property type="entry name" value="SAS-6_N"/>
    <property type="match status" value="1"/>
</dbReference>
<dbReference type="Gene3D" id="2.170.210.20">
    <property type="entry name" value="Spindle assembly abnormal protein 6, N-terminal domain"/>
    <property type="match status" value="1"/>
</dbReference>
<proteinExistence type="predicted"/>
<gene>
    <name evidence="8" type="ORF">ECANGB1_964</name>
</gene>
<evidence type="ECO:0000256" key="6">
    <source>
        <dbReference type="SAM" id="Coils"/>
    </source>
</evidence>
<name>A0A1Y1S751_9MICR</name>
<keyword evidence="5" id="KW-0131">Cell cycle</keyword>
<keyword evidence="3 6" id="KW-0175">Coiled coil</keyword>
<comment type="subcellular location">
    <subcellularLocation>
        <location evidence="1">Cytoplasm</location>
        <location evidence="1">Cytoskeleton</location>
        <location evidence="1">Microtubule organizing center</location>
        <location evidence="1">Centrosome</location>
    </subcellularLocation>
</comment>